<comment type="caution">
    <text evidence="1">The sequence shown here is derived from an EMBL/GenBank/DDBJ whole genome shotgun (WGS) entry which is preliminary data.</text>
</comment>
<reference evidence="1 2" key="2">
    <citation type="journal article" date="2022" name="Mol. Ecol. Resour.">
        <title>The genomes of chicory, endive, great burdock and yacon provide insights into Asteraceae paleo-polyploidization history and plant inulin production.</title>
        <authorList>
            <person name="Fan W."/>
            <person name="Wang S."/>
            <person name="Wang H."/>
            <person name="Wang A."/>
            <person name="Jiang F."/>
            <person name="Liu H."/>
            <person name="Zhao H."/>
            <person name="Xu D."/>
            <person name="Zhang Y."/>
        </authorList>
    </citation>
    <scope>NUCLEOTIDE SEQUENCE [LARGE SCALE GENOMIC DNA]</scope>
    <source>
        <strain evidence="2">cv. Niubang</strain>
    </source>
</reference>
<accession>A0ACB9ABD2</accession>
<evidence type="ECO:0000313" key="2">
    <source>
        <dbReference type="Proteomes" id="UP001055879"/>
    </source>
</evidence>
<dbReference type="EMBL" id="CM042054">
    <property type="protein sequence ID" value="KAI3707240.1"/>
    <property type="molecule type" value="Genomic_DNA"/>
</dbReference>
<sequence>MDLYSSKRAVGWISASRKGSGPAKRDTDGSRDEAAQFCNRLGCSGRLNHTKHTQNNLLDQPKPLRSSSRSSHSKEVTSSVIDVKKPLLESRKKLSSRTETSSTHSSSVSDESGLQELNASAKLKSKSRDTVSNKVGFMPVGRTVEMASSNTKIRKVYGQKSGLANQDAQITSFDSGRRRNAVKKRSTEGETSSSARGKKISGPSSDEGSSISDPRRSTNWTACRGSNVSSVRTRRSVNVDLSTRCIPQLHGNNPSPVLSTRVTPDMPQTEICWLSEETSSNGSTPNSGCTSSDTLSSMMPVASTDESIARFSDRHRSGRYNVDAIANVLLALERIEQDEELTYEQMLSLEANSLLRDLNFYDQHRDMRLDIDNMSYEELLALEEKMGIVSTALSEDELSKCLKISLYEPLHMKEYRMKGSWCLDNTKCSICQEEFIAGDEIGRLGCAHGYHAVCINQWLQLKNWCPICKASAKPSASS</sequence>
<protein>
    <submittedName>
        <fullName evidence="1">Uncharacterized protein</fullName>
    </submittedName>
</protein>
<reference evidence="2" key="1">
    <citation type="journal article" date="2022" name="Mol. Ecol. Resour.">
        <title>The genomes of chicory, endive, great burdock and yacon provide insights into Asteraceae palaeo-polyploidization history and plant inulin production.</title>
        <authorList>
            <person name="Fan W."/>
            <person name="Wang S."/>
            <person name="Wang H."/>
            <person name="Wang A."/>
            <person name="Jiang F."/>
            <person name="Liu H."/>
            <person name="Zhao H."/>
            <person name="Xu D."/>
            <person name="Zhang Y."/>
        </authorList>
    </citation>
    <scope>NUCLEOTIDE SEQUENCE [LARGE SCALE GENOMIC DNA]</scope>
    <source>
        <strain evidence="2">cv. Niubang</strain>
    </source>
</reference>
<organism evidence="1 2">
    <name type="scientific">Arctium lappa</name>
    <name type="common">Greater burdock</name>
    <name type="synonym">Lappa major</name>
    <dbReference type="NCBI Taxonomy" id="4217"/>
    <lineage>
        <taxon>Eukaryota</taxon>
        <taxon>Viridiplantae</taxon>
        <taxon>Streptophyta</taxon>
        <taxon>Embryophyta</taxon>
        <taxon>Tracheophyta</taxon>
        <taxon>Spermatophyta</taxon>
        <taxon>Magnoliopsida</taxon>
        <taxon>eudicotyledons</taxon>
        <taxon>Gunneridae</taxon>
        <taxon>Pentapetalae</taxon>
        <taxon>asterids</taxon>
        <taxon>campanulids</taxon>
        <taxon>Asterales</taxon>
        <taxon>Asteraceae</taxon>
        <taxon>Carduoideae</taxon>
        <taxon>Cardueae</taxon>
        <taxon>Arctiinae</taxon>
        <taxon>Arctium</taxon>
    </lineage>
</organism>
<name>A0ACB9ABD2_ARCLA</name>
<keyword evidence="2" id="KW-1185">Reference proteome</keyword>
<proteinExistence type="predicted"/>
<gene>
    <name evidence="1" type="ORF">L6452_25582</name>
</gene>
<evidence type="ECO:0000313" key="1">
    <source>
        <dbReference type="EMBL" id="KAI3707240.1"/>
    </source>
</evidence>
<dbReference type="Proteomes" id="UP001055879">
    <property type="component" value="Linkage Group LG08"/>
</dbReference>